<reference evidence="2" key="1">
    <citation type="submission" date="2020-10" db="EMBL/GenBank/DDBJ databases">
        <authorList>
            <person name="Kikuchi T."/>
        </authorList>
    </citation>
    <scope>NUCLEOTIDE SEQUENCE</scope>
    <source>
        <strain evidence="2">NKZ352</strain>
    </source>
</reference>
<keyword evidence="3" id="KW-1185">Reference proteome</keyword>
<dbReference type="EMBL" id="CAJGYM010000017">
    <property type="protein sequence ID" value="CAD6190740.1"/>
    <property type="molecule type" value="Genomic_DNA"/>
</dbReference>
<name>A0A8S1HC13_9PELO</name>
<feature type="transmembrane region" description="Helical" evidence="1">
    <location>
        <begin position="156"/>
        <end position="176"/>
    </location>
</feature>
<feature type="transmembrane region" description="Helical" evidence="1">
    <location>
        <begin position="87"/>
        <end position="112"/>
    </location>
</feature>
<keyword evidence="1" id="KW-0472">Membrane</keyword>
<dbReference type="Proteomes" id="UP000835052">
    <property type="component" value="Unassembled WGS sequence"/>
</dbReference>
<protein>
    <submittedName>
        <fullName evidence="2">Uncharacterized protein</fullName>
    </submittedName>
</protein>
<proteinExistence type="predicted"/>
<evidence type="ECO:0000256" key="1">
    <source>
        <dbReference type="SAM" id="Phobius"/>
    </source>
</evidence>
<evidence type="ECO:0000313" key="2">
    <source>
        <dbReference type="EMBL" id="CAD6190740.1"/>
    </source>
</evidence>
<keyword evidence="1" id="KW-0812">Transmembrane</keyword>
<evidence type="ECO:0000313" key="3">
    <source>
        <dbReference type="Proteomes" id="UP000835052"/>
    </source>
</evidence>
<gene>
    <name evidence="2" type="ORF">CAUJ_LOCUS6659</name>
</gene>
<sequence>MAAVGGMRKIKSSSGNKLQIPRIEVRRSSSLQIVHPPGPPIDENKLSEVSAISASSSFFSLYSADNSALSFQSAMVRYRCCFGSCRLRVGACAIGVVGMGISILALCTMLSLSAEMSEEMQTQLTAPVVLALLQFASAMLLIIGVLIGCHFLLAPFILTCGASLFACVLASAWAVVRRHSLPPSVLPMVLLTATGIGLLYLWFLAIITMTFVLIRDRKRMGYGDESDIENRNFERASSSIV</sequence>
<organism evidence="2 3">
    <name type="scientific">Caenorhabditis auriculariae</name>
    <dbReference type="NCBI Taxonomy" id="2777116"/>
    <lineage>
        <taxon>Eukaryota</taxon>
        <taxon>Metazoa</taxon>
        <taxon>Ecdysozoa</taxon>
        <taxon>Nematoda</taxon>
        <taxon>Chromadorea</taxon>
        <taxon>Rhabditida</taxon>
        <taxon>Rhabditina</taxon>
        <taxon>Rhabditomorpha</taxon>
        <taxon>Rhabditoidea</taxon>
        <taxon>Rhabditidae</taxon>
        <taxon>Peloderinae</taxon>
        <taxon>Caenorhabditis</taxon>
    </lineage>
</organism>
<feature type="transmembrane region" description="Helical" evidence="1">
    <location>
        <begin position="188"/>
        <end position="214"/>
    </location>
</feature>
<dbReference type="OrthoDB" id="5811368at2759"/>
<accession>A0A8S1HC13</accession>
<feature type="transmembrane region" description="Helical" evidence="1">
    <location>
        <begin position="124"/>
        <end position="149"/>
    </location>
</feature>
<dbReference type="AlphaFoldDB" id="A0A8S1HC13"/>
<keyword evidence="1" id="KW-1133">Transmembrane helix</keyword>
<comment type="caution">
    <text evidence="2">The sequence shown here is derived from an EMBL/GenBank/DDBJ whole genome shotgun (WGS) entry which is preliminary data.</text>
</comment>